<evidence type="ECO:0000313" key="3">
    <source>
        <dbReference type="Proteomes" id="UP000191612"/>
    </source>
</evidence>
<dbReference type="AlphaFoldDB" id="A0A1V6PRR6"/>
<feature type="non-terminal residue" evidence="2">
    <location>
        <position position="1"/>
    </location>
</feature>
<organism evidence="2 3">
    <name type="scientific">Penicillium solitum</name>
    <dbReference type="NCBI Taxonomy" id="60172"/>
    <lineage>
        <taxon>Eukaryota</taxon>
        <taxon>Fungi</taxon>
        <taxon>Dikarya</taxon>
        <taxon>Ascomycota</taxon>
        <taxon>Pezizomycotina</taxon>
        <taxon>Eurotiomycetes</taxon>
        <taxon>Eurotiomycetidae</taxon>
        <taxon>Eurotiales</taxon>
        <taxon>Aspergillaceae</taxon>
        <taxon>Penicillium</taxon>
    </lineage>
</organism>
<accession>A0A1V6PRR6</accession>
<feature type="region of interest" description="Disordered" evidence="1">
    <location>
        <begin position="50"/>
        <end position="200"/>
    </location>
</feature>
<dbReference type="STRING" id="60172.A0A1V6PRR6"/>
<dbReference type="EMBL" id="MDYO01000299">
    <property type="protein sequence ID" value="OQD79633.1"/>
    <property type="molecule type" value="Genomic_DNA"/>
</dbReference>
<dbReference type="Proteomes" id="UP000191612">
    <property type="component" value="Unassembled WGS sequence"/>
</dbReference>
<feature type="compositionally biased region" description="Basic and acidic residues" evidence="1">
    <location>
        <begin position="94"/>
        <end position="110"/>
    </location>
</feature>
<name>A0A1V6PRR6_9EURO</name>
<feature type="compositionally biased region" description="Basic and acidic residues" evidence="1">
    <location>
        <begin position="122"/>
        <end position="133"/>
    </location>
</feature>
<feature type="compositionally biased region" description="Low complexity" evidence="1">
    <location>
        <begin position="56"/>
        <end position="67"/>
    </location>
</feature>
<feature type="compositionally biased region" description="Basic and acidic residues" evidence="1">
    <location>
        <begin position="164"/>
        <end position="175"/>
    </location>
</feature>
<keyword evidence="3" id="KW-1185">Reference proteome</keyword>
<evidence type="ECO:0000313" key="2">
    <source>
        <dbReference type="EMBL" id="OQD79633.1"/>
    </source>
</evidence>
<gene>
    <name evidence="2" type="ORF">PENSOL_c300G11902</name>
</gene>
<evidence type="ECO:0000256" key="1">
    <source>
        <dbReference type="SAM" id="MobiDB-lite"/>
    </source>
</evidence>
<proteinExistence type="predicted"/>
<protein>
    <submittedName>
        <fullName evidence="2">Uncharacterized protein</fullName>
    </submittedName>
</protein>
<comment type="caution">
    <text evidence="2">The sequence shown here is derived from an EMBL/GenBank/DDBJ whole genome shotgun (WGS) entry which is preliminary data.</text>
</comment>
<sequence length="200" mass="22914">EVVDRDSDEPPSYHELATISRAEWDALERSGVRSRLVGREEALRHVAAKARKQLPAAKATKRTAPAPEAEDMAHAPDETWPQAARIPTQQQVEETQRNGLEHTAPTHREVEEDYPPTQEEVGEYRQVDRRTTQEEVEESQQVDWIPTQEEVEEVPREDLDDDNAPEKDGQGDQHMGDAPTVQQVSPYLFRRPRRYAMDSQ</sequence>
<reference evidence="3" key="1">
    <citation type="journal article" date="2017" name="Nat. Microbiol.">
        <title>Global analysis of biosynthetic gene clusters reveals vast potential of secondary metabolite production in Penicillium species.</title>
        <authorList>
            <person name="Nielsen J.C."/>
            <person name="Grijseels S."/>
            <person name="Prigent S."/>
            <person name="Ji B."/>
            <person name="Dainat J."/>
            <person name="Nielsen K.F."/>
            <person name="Frisvad J.C."/>
            <person name="Workman M."/>
            <person name="Nielsen J."/>
        </authorList>
    </citation>
    <scope>NUCLEOTIDE SEQUENCE [LARGE SCALE GENOMIC DNA]</scope>
    <source>
        <strain evidence="3">IBT 29525</strain>
    </source>
</reference>
<feature type="non-terminal residue" evidence="2">
    <location>
        <position position="200"/>
    </location>
</feature>